<dbReference type="InterPro" id="IPR036388">
    <property type="entry name" value="WH-like_DNA-bd_sf"/>
</dbReference>
<name>A0A6N0NT91_9CREN</name>
<keyword evidence="3" id="KW-1185">Reference proteome</keyword>
<dbReference type="AlphaFoldDB" id="A0A6N0NT91"/>
<evidence type="ECO:0000313" key="3">
    <source>
        <dbReference type="Proteomes" id="UP000509301"/>
    </source>
</evidence>
<gene>
    <name evidence="2" type="ORF">GWK48_00775</name>
</gene>
<dbReference type="PANTHER" id="PTHR33169:SF14">
    <property type="entry name" value="TRANSCRIPTIONAL REGULATOR RV3488"/>
    <property type="match status" value="1"/>
</dbReference>
<evidence type="ECO:0000313" key="2">
    <source>
        <dbReference type="EMBL" id="QKQ99122.1"/>
    </source>
</evidence>
<dbReference type="InterPro" id="IPR036390">
    <property type="entry name" value="WH_DNA-bd_sf"/>
</dbReference>
<reference evidence="2 3" key="1">
    <citation type="submission" date="2020-02" db="EMBL/GenBank/DDBJ databases">
        <title>Comparative genome analysis reveals the metabolism and evolution of the thermophilic archaeal genus Metallosphaera.</title>
        <authorList>
            <person name="Jiang C."/>
        </authorList>
    </citation>
    <scope>NUCLEOTIDE SEQUENCE [LARGE SCALE GENOMIC DNA]</scope>
    <source>
        <strain evidence="2 3">Ric-A</strain>
    </source>
</reference>
<dbReference type="EMBL" id="CP049074">
    <property type="protein sequence ID" value="QKQ99122.1"/>
    <property type="molecule type" value="Genomic_DNA"/>
</dbReference>
<accession>A0A6N0NT91</accession>
<dbReference type="RefSeq" id="WP_174628711.1">
    <property type="nucleotide sequence ID" value="NZ_CP049074.1"/>
</dbReference>
<dbReference type="OrthoDB" id="56053at2157"/>
<sequence>MRKTEMILRGILTLYVLSEIMESPMTGYELEKTISRKFNVKLPKGSIYVILRNAERKNLLRYKEDKNRKGQILKKYVITEEGRKFFLEHEEPLSIAKEVMSDLLKKMEIKRTEASAPPNGLRQEKD</sequence>
<dbReference type="KEGG" id="mten:GWK48_00775"/>
<dbReference type="PANTHER" id="PTHR33169">
    <property type="entry name" value="PADR-FAMILY TRANSCRIPTIONAL REGULATOR"/>
    <property type="match status" value="1"/>
</dbReference>
<dbReference type="SUPFAM" id="SSF46785">
    <property type="entry name" value="Winged helix' DNA-binding domain"/>
    <property type="match status" value="1"/>
</dbReference>
<organism evidence="2 3">
    <name type="scientific">Metallosphaera tengchongensis</name>
    <dbReference type="NCBI Taxonomy" id="1532350"/>
    <lineage>
        <taxon>Archaea</taxon>
        <taxon>Thermoproteota</taxon>
        <taxon>Thermoprotei</taxon>
        <taxon>Sulfolobales</taxon>
        <taxon>Sulfolobaceae</taxon>
        <taxon>Metallosphaera</taxon>
    </lineage>
</organism>
<evidence type="ECO:0000259" key="1">
    <source>
        <dbReference type="Pfam" id="PF03551"/>
    </source>
</evidence>
<dbReference type="InterPro" id="IPR052509">
    <property type="entry name" value="Metal_resp_DNA-bind_regulator"/>
</dbReference>
<dbReference type="Proteomes" id="UP000509301">
    <property type="component" value="Chromosome"/>
</dbReference>
<proteinExistence type="predicted"/>
<feature type="domain" description="Transcription regulator PadR N-terminal" evidence="1">
    <location>
        <begin position="16"/>
        <end position="85"/>
    </location>
</feature>
<protein>
    <submittedName>
        <fullName evidence="2">PadR family transcriptional regulator</fullName>
    </submittedName>
</protein>
<dbReference type="InterPro" id="IPR005149">
    <property type="entry name" value="Tscrpt_reg_PadR_N"/>
</dbReference>
<dbReference type="GeneID" id="55640435"/>
<dbReference type="Pfam" id="PF03551">
    <property type="entry name" value="PadR"/>
    <property type="match status" value="1"/>
</dbReference>
<dbReference type="Gene3D" id="1.10.10.10">
    <property type="entry name" value="Winged helix-like DNA-binding domain superfamily/Winged helix DNA-binding domain"/>
    <property type="match status" value="1"/>
</dbReference>